<dbReference type="EMBL" id="CP048261">
    <property type="protein sequence ID" value="QST83587.1"/>
    <property type="molecule type" value="Genomic_DNA"/>
</dbReference>
<protein>
    <submittedName>
        <fullName evidence="2">Helix-turn-helix transcriptional regulator</fullName>
    </submittedName>
</protein>
<evidence type="ECO:0000259" key="1">
    <source>
        <dbReference type="SMART" id="SM00530"/>
    </source>
</evidence>
<dbReference type="CDD" id="cd00093">
    <property type="entry name" value="HTH_XRE"/>
    <property type="match status" value="2"/>
</dbReference>
<evidence type="ECO:0000313" key="2">
    <source>
        <dbReference type="EMBL" id="QST83587.1"/>
    </source>
</evidence>
<dbReference type="AlphaFoldDB" id="A0A8A1UTH0"/>
<dbReference type="SMART" id="SM00530">
    <property type="entry name" value="HTH_XRE"/>
    <property type="match status" value="2"/>
</dbReference>
<feature type="domain" description="HTH cro/C1-type" evidence="1">
    <location>
        <begin position="85"/>
        <end position="141"/>
    </location>
</feature>
<reference evidence="2" key="2">
    <citation type="submission" date="2020-01" db="EMBL/GenBank/DDBJ databases">
        <authorList>
            <person name="Algora L."/>
            <person name="Schniete J.K."/>
            <person name="MacFadyen A."/>
            <person name="Hoskisson P.A."/>
            <person name="Hunter I.S."/>
            <person name="Herron P.R."/>
        </authorList>
    </citation>
    <scope>NUCLEOTIDE SEQUENCE</scope>
    <source>
        <strain evidence="2">ATCC 10970</strain>
    </source>
</reference>
<dbReference type="InterPro" id="IPR001387">
    <property type="entry name" value="Cro/C1-type_HTH"/>
</dbReference>
<dbReference type="Gene3D" id="1.10.260.40">
    <property type="entry name" value="lambda repressor-like DNA-binding domains"/>
    <property type="match status" value="2"/>
</dbReference>
<dbReference type="InterPro" id="IPR010982">
    <property type="entry name" value="Lambda_DNA-bd_dom_sf"/>
</dbReference>
<gene>
    <name evidence="2" type="ORF">SRIM_028495</name>
</gene>
<reference evidence="2" key="3">
    <citation type="journal article" date="2021" name="bioRxiv">
        <title>Bilateral symmetry of linear streptomycete chromosomes.</title>
        <authorList>
            <person name="Algora-Gallardo L."/>
            <person name="Schniete J.K."/>
            <person name="Mark D.R."/>
            <person name="Hunter I.S."/>
            <person name="Herron P.R."/>
        </authorList>
    </citation>
    <scope>NUCLEOTIDE SEQUENCE</scope>
    <source>
        <strain evidence="2">ATCC 10970</strain>
    </source>
</reference>
<proteinExistence type="predicted"/>
<dbReference type="GO" id="GO:0003677">
    <property type="term" value="F:DNA binding"/>
    <property type="evidence" value="ECO:0007669"/>
    <property type="project" value="InterPro"/>
</dbReference>
<accession>A0A8A1UTH0</accession>
<feature type="domain" description="HTH cro/C1-type" evidence="1">
    <location>
        <begin position="18"/>
        <end position="79"/>
    </location>
</feature>
<dbReference type="SUPFAM" id="SSF47413">
    <property type="entry name" value="lambda repressor-like DNA-binding domains"/>
    <property type="match status" value="2"/>
</dbReference>
<dbReference type="Proteomes" id="UP000011074">
    <property type="component" value="Chromosome"/>
</dbReference>
<sequence>MTTHPTGGRPGPPFDAEAARRLREALGMTPAHVAYGIWAAYGIRVAPDTVTAWERGTASPSGAELTALAGALWCAPGELLGAPRTLREHRLARGMAADDLALRIGVDPAAYARMEAAGTWTGSDRQTAELAEALRLPCRALIELTGRDAKLAELLRGAATTRWQAYVRPVAKMVPLPKPRLQAALQGLHGDYQGLMAASLNWGGGGSSEESGHAGRAFLDGILEAFWARTGGG</sequence>
<organism evidence="2 3">
    <name type="scientific">Streptomyces rimosus subsp. rimosus (strain ATCC 10970 / DSM 40260 / JCM 4667 / NRRL 2234)</name>
    <dbReference type="NCBI Taxonomy" id="1265868"/>
    <lineage>
        <taxon>Bacteria</taxon>
        <taxon>Bacillati</taxon>
        <taxon>Actinomycetota</taxon>
        <taxon>Actinomycetes</taxon>
        <taxon>Kitasatosporales</taxon>
        <taxon>Streptomycetaceae</taxon>
        <taxon>Streptomyces</taxon>
    </lineage>
</organism>
<evidence type="ECO:0000313" key="3">
    <source>
        <dbReference type="Proteomes" id="UP000011074"/>
    </source>
</evidence>
<name>A0A8A1UTH0_STRR1</name>
<reference evidence="2" key="1">
    <citation type="submission" date="2012-12" db="EMBL/GenBank/DDBJ databases">
        <authorList>
            <person name="Pethick F.E."/>
            <person name="MacFadyen A.C."/>
            <person name="Tang Z."/>
            <person name="Sangal V."/>
            <person name="Tze-Tze L."/>
            <person name="Chu J."/>
            <person name="Guo M."/>
            <person name="Kirby R."/>
            <person name="Hoskisson P.A."/>
            <person name="Herron P.R."/>
            <person name="Hunter I.S."/>
        </authorList>
    </citation>
    <scope>NUCLEOTIDE SEQUENCE</scope>
    <source>
        <strain evidence="2">ATCC 10970</strain>
    </source>
</reference>